<evidence type="ECO:0000313" key="1">
    <source>
        <dbReference type="EMBL" id="KAI0030267.1"/>
    </source>
</evidence>
<accession>A0ACB8QF11</accession>
<organism evidence="1 2">
    <name type="scientific">Vararia minispora EC-137</name>
    <dbReference type="NCBI Taxonomy" id="1314806"/>
    <lineage>
        <taxon>Eukaryota</taxon>
        <taxon>Fungi</taxon>
        <taxon>Dikarya</taxon>
        <taxon>Basidiomycota</taxon>
        <taxon>Agaricomycotina</taxon>
        <taxon>Agaricomycetes</taxon>
        <taxon>Russulales</taxon>
        <taxon>Lachnocladiaceae</taxon>
        <taxon>Vararia</taxon>
    </lineage>
</organism>
<reference evidence="1" key="2">
    <citation type="journal article" date="2022" name="New Phytol.">
        <title>Evolutionary transition to the ectomycorrhizal habit in the genomes of a hyperdiverse lineage of mushroom-forming fungi.</title>
        <authorList>
            <person name="Looney B."/>
            <person name="Miyauchi S."/>
            <person name="Morin E."/>
            <person name="Drula E."/>
            <person name="Courty P.E."/>
            <person name="Kohler A."/>
            <person name="Kuo A."/>
            <person name="LaButti K."/>
            <person name="Pangilinan J."/>
            <person name="Lipzen A."/>
            <person name="Riley R."/>
            <person name="Andreopoulos W."/>
            <person name="He G."/>
            <person name="Johnson J."/>
            <person name="Nolan M."/>
            <person name="Tritt A."/>
            <person name="Barry K.W."/>
            <person name="Grigoriev I.V."/>
            <person name="Nagy L.G."/>
            <person name="Hibbett D."/>
            <person name="Henrissat B."/>
            <person name="Matheny P.B."/>
            <person name="Labbe J."/>
            <person name="Martin F.M."/>
        </authorList>
    </citation>
    <scope>NUCLEOTIDE SEQUENCE</scope>
    <source>
        <strain evidence="1">EC-137</strain>
    </source>
</reference>
<proteinExistence type="predicted"/>
<gene>
    <name evidence="1" type="ORF">K488DRAFT_87937</name>
</gene>
<comment type="caution">
    <text evidence="1">The sequence shown here is derived from an EMBL/GenBank/DDBJ whole genome shotgun (WGS) entry which is preliminary data.</text>
</comment>
<keyword evidence="2" id="KW-1185">Reference proteome</keyword>
<protein>
    <submittedName>
        <fullName evidence="1">Uncharacterized protein</fullName>
    </submittedName>
</protein>
<name>A0ACB8QF11_9AGAM</name>
<evidence type="ECO:0000313" key="2">
    <source>
        <dbReference type="Proteomes" id="UP000814128"/>
    </source>
</evidence>
<dbReference type="EMBL" id="MU273631">
    <property type="protein sequence ID" value="KAI0030267.1"/>
    <property type="molecule type" value="Genomic_DNA"/>
</dbReference>
<reference evidence="1" key="1">
    <citation type="submission" date="2021-02" db="EMBL/GenBank/DDBJ databases">
        <authorList>
            <consortium name="DOE Joint Genome Institute"/>
            <person name="Ahrendt S."/>
            <person name="Looney B.P."/>
            <person name="Miyauchi S."/>
            <person name="Morin E."/>
            <person name="Drula E."/>
            <person name="Courty P.E."/>
            <person name="Chicoki N."/>
            <person name="Fauchery L."/>
            <person name="Kohler A."/>
            <person name="Kuo A."/>
            <person name="Labutti K."/>
            <person name="Pangilinan J."/>
            <person name="Lipzen A."/>
            <person name="Riley R."/>
            <person name="Andreopoulos W."/>
            <person name="He G."/>
            <person name="Johnson J."/>
            <person name="Barry K.W."/>
            <person name="Grigoriev I.V."/>
            <person name="Nagy L."/>
            <person name="Hibbett D."/>
            <person name="Henrissat B."/>
            <person name="Matheny P.B."/>
            <person name="Labbe J."/>
            <person name="Martin F."/>
        </authorList>
    </citation>
    <scope>NUCLEOTIDE SEQUENCE</scope>
    <source>
        <strain evidence="1">EC-137</strain>
    </source>
</reference>
<dbReference type="Proteomes" id="UP000814128">
    <property type="component" value="Unassembled WGS sequence"/>
</dbReference>
<sequence length="221" mass="24259">MDDAPPPPTPPPPPPLTLTFDSDNAYNTTLRDEHGVVTYVLATDFGKHPSSRVLDGAGTRLAEWAWRDIRGDVLSYRDGPPRAARAWLKGDAASKEGARFEDDEGNTYCWRQGASNRTVEASPPIRLVCTYLTASHAPVLSSHLQTGATVARFERSFRSFRGPQETHVQVPAQLIFSDVHTVGARDAAIVAFFLQERRRRQEDKSGNRRGIGMGSLGMTAA</sequence>